<dbReference type="Gene3D" id="3.40.50.2000">
    <property type="entry name" value="Glycogen Phosphorylase B"/>
    <property type="match status" value="1"/>
</dbReference>
<keyword evidence="3" id="KW-0808">Transferase</keyword>
<feature type="domain" description="Glycosyl transferase family 1" evidence="1">
    <location>
        <begin position="220"/>
        <end position="391"/>
    </location>
</feature>
<dbReference type="EMBL" id="CP019082">
    <property type="protein sequence ID" value="APW61158.1"/>
    <property type="molecule type" value="Genomic_DNA"/>
</dbReference>
<dbReference type="KEGG" id="pbor:BSF38_02662"/>
<proteinExistence type="predicted"/>
<dbReference type="GO" id="GO:0016757">
    <property type="term" value="F:glycosyltransferase activity"/>
    <property type="evidence" value="ECO:0007669"/>
    <property type="project" value="InterPro"/>
</dbReference>
<dbReference type="Pfam" id="PF00534">
    <property type="entry name" value="Glycos_transf_1"/>
    <property type="match status" value="1"/>
</dbReference>
<name>A0A1U7CQH4_9BACT</name>
<dbReference type="STRING" id="1387353.BSF38_02662"/>
<dbReference type="PANTHER" id="PTHR12526">
    <property type="entry name" value="GLYCOSYLTRANSFERASE"/>
    <property type="match status" value="1"/>
</dbReference>
<keyword evidence="4" id="KW-1185">Reference proteome</keyword>
<organism evidence="3 4">
    <name type="scientific">Paludisphaera borealis</name>
    <dbReference type="NCBI Taxonomy" id="1387353"/>
    <lineage>
        <taxon>Bacteria</taxon>
        <taxon>Pseudomonadati</taxon>
        <taxon>Planctomycetota</taxon>
        <taxon>Planctomycetia</taxon>
        <taxon>Isosphaerales</taxon>
        <taxon>Isosphaeraceae</taxon>
        <taxon>Paludisphaera</taxon>
    </lineage>
</organism>
<dbReference type="InterPro" id="IPR022623">
    <property type="entry name" value="Glyco_trans_4"/>
</dbReference>
<feature type="domain" description="Glycosyl transferase family 4" evidence="2">
    <location>
        <begin position="66"/>
        <end position="201"/>
    </location>
</feature>
<reference evidence="4" key="1">
    <citation type="submission" date="2016-12" db="EMBL/GenBank/DDBJ databases">
        <title>Comparative genomics of four Isosphaeraceae planctomycetes: a common pool of plasmids and glycoside hydrolase genes.</title>
        <authorList>
            <person name="Ivanova A."/>
        </authorList>
    </citation>
    <scope>NUCLEOTIDE SEQUENCE [LARGE SCALE GENOMIC DNA]</scope>
    <source>
        <strain evidence="4">PX4</strain>
    </source>
</reference>
<accession>A0A1U7CQH4</accession>
<protein>
    <submittedName>
        <fullName evidence="3">GT4 family glycosyltransferase</fullName>
    </submittedName>
</protein>
<dbReference type="SUPFAM" id="SSF53756">
    <property type="entry name" value="UDP-Glycosyltransferase/glycogen phosphorylase"/>
    <property type="match status" value="1"/>
</dbReference>
<gene>
    <name evidence="3" type="ORF">BSF38_02662</name>
</gene>
<dbReference type="PANTHER" id="PTHR12526:SF634">
    <property type="entry name" value="BLL3361 PROTEIN"/>
    <property type="match status" value="1"/>
</dbReference>
<sequence length="420" mass="46495">MAQDPLSILCIEPHFPGRLGATADWLVRKRGYRCRFYANTPEAREHWPAAVGQGLDLRVFGVGGVAREPAVAWSRTLERSLCYAYGCWEVVDADRPRPIDVVVGRSAGLGSSLFAPVAQPSAPVVNLFDYYLDPHRNDLAADDGPGASPIYTHWRRSAAAVELLDLENAALAWTPTHWQRSLFPAEYRDDLWVCHDGIDGRRFDRARRNGPRTVAGRTIPASSRIVTFVARSLDRVRGFDRFWNLARALMKARSDVVCVVVGDPVVHRGLDVTFNNRDYRAVLMERAPLNDVDRLFFLGKTPPETVAEVLSASDLHVALGRPYPVARSVLEAMAAGCVVLASDSPPYREVLDDGRTGLLVDPDDPDAVLRAALSAVDDPAAHRPLGEAAAERTRERYDQDVCLPRLADRLEELTNSRNGR</sequence>
<dbReference type="OrthoDB" id="9775208at2"/>
<dbReference type="InterPro" id="IPR001296">
    <property type="entry name" value="Glyco_trans_1"/>
</dbReference>
<evidence type="ECO:0000259" key="1">
    <source>
        <dbReference type="Pfam" id="PF00534"/>
    </source>
</evidence>
<dbReference type="AlphaFoldDB" id="A0A1U7CQH4"/>
<evidence type="ECO:0000259" key="2">
    <source>
        <dbReference type="Pfam" id="PF12000"/>
    </source>
</evidence>
<dbReference type="RefSeq" id="WP_076346304.1">
    <property type="nucleotide sequence ID" value="NZ_CP019082.1"/>
</dbReference>
<dbReference type="Proteomes" id="UP000186309">
    <property type="component" value="Chromosome"/>
</dbReference>
<dbReference type="Pfam" id="PF12000">
    <property type="entry name" value="Glyco_trans_4_3"/>
    <property type="match status" value="1"/>
</dbReference>
<evidence type="ECO:0000313" key="4">
    <source>
        <dbReference type="Proteomes" id="UP000186309"/>
    </source>
</evidence>
<evidence type="ECO:0000313" key="3">
    <source>
        <dbReference type="EMBL" id="APW61158.1"/>
    </source>
</evidence>